<dbReference type="EMBL" id="GBXM01045270">
    <property type="protein sequence ID" value="JAH63307.1"/>
    <property type="molecule type" value="Transcribed_RNA"/>
</dbReference>
<reference evidence="1" key="2">
    <citation type="journal article" date="2015" name="Fish Shellfish Immunol.">
        <title>Early steps in the European eel (Anguilla anguilla)-Vibrio vulnificus interaction in the gills: Role of the RtxA13 toxin.</title>
        <authorList>
            <person name="Callol A."/>
            <person name="Pajuelo D."/>
            <person name="Ebbesson L."/>
            <person name="Teles M."/>
            <person name="MacKenzie S."/>
            <person name="Amaro C."/>
        </authorList>
    </citation>
    <scope>NUCLEOTIDE SEQUENCE</scope>
</reference>
<dbReference type="AlphaFoldDB" id="A0A0E9UC55"/>
<proteinExistence type="predicted"/>
<organism evidence="1">
    <name type="scientific">Anguilla anguilla</name>
    <name type="common">European freshwater eel</name>
    <name type="synonym">Muraena anguilla</name>
    <dbReference type="NCBI Taxonomy" id="7936"/>
    <lineage>
        <taxon>Eukaryota</taxon>
        <taxon>Metazoa</taxon>
        <taxon>Chordata</taxon>
        <taxon>Craniata</taxon>
        <taxon>Vertebrata</taxon>
        <taxon>Euteleostomi</taxon>
        <taxon>Actinopterygii</taxon>
        <taxon>Neopterygii</taxon>
        <taxon>Teleostei</taxon>
        <taxon>Anguilliformes</taxon>
        <taxon>Anguillidae</taxon>
        <taxon>Anguilla</taxon>
    </lineage>
</organism>
<protein>
    <submittedName>
        <fullName evidence="1">Uncharacterized protein</fullName>
    </submittedName>
</protein>
<evidence type="ECO:0000313" key="1">
    <source>
        <dbReference type="EMBL" id="JAH63307.1"/>
    </source>
</evidence>
<accession>A0A0E9UC55</accession>
<sequence length="40" mass="4414">MSHFCESPTENLTKLACPCAATYKCCSQKVRCECPEIKGC</sequence>
<reference evidence="1" key="1">
    <citation type="submission" date="2014-11" db="EMBL/GenBank/DDBJ databases">
        <authorList>
            <person name="Amaro Gonzalez C."/>
        </authorList>
    </citation>
    <scope>NUCLEOTIDE SEQUENCE</scope>
</reference>
<name>A0A0E9UC55_ANGAN</name>